<accession>A0A1B0ZFF4</accession>
<gene>
    <name evidence="1" type="ORF">DAD186_01060</name>
</gene>
<dbReference type="KEGG" id="dva:DAD186_01060"/>
<protein>
    <submittedName>
        <fullName evidence="1">Uncharacterized protein</fullName>
    </submittedName>
</protein>
<dbReference type="STRING" id="1630135.DAD186_01060"/>
<sequence length="37" mass="4190">MDVRGKLEFTKALHVSKWLQYASGFYTCQGCGGFRGF</sequence>
<dbReference type="EMBL" id="CP012117">
    <property type="protein sequence ID" value="ANP26665.1"/>
    <property type="molecule type" value="Genomic_DNA"/>
</dbReference>
<reference evidence="1 2" key="1">
    <citation type="submission" date="2015-06" db="EMBL/GenBank/DDBJ databases">
        <title>Investigation of pathophysiology for high-risk pregnancy and development of treatment modality based on it.</title>
        <authorList>
            <person name="Kim B.-C."/>
            <person name="Lim S."/>
        </authorList>
    </citation>
    <scope>NUCLEOTIDE SEQUENCE [LARGE SCALE GENOMIC DNA]</scope>
    <source>
        <strain evidence="1 2">AD1-86</strain>
    </source>
</reference>
<evidence type="ECO:0000313" key="1">
    <source>
        <dbReference type="EMBL" id="ANP26665.1"/>
    </source>
</evidence>
<dbReference type="Proteomes" id="UP000092596">
    <property type="component" value="Chromosome"/>
</dbReference>
<proteinExistence type="predicted"/>
<dbReference type="AlphaFoldDB" id="A0A1B0ZFF4"/>
<evidence type="ECO:0000313" key="2">
    <source>
        <dbReference type="Proteomes" id="UP000092596"/>
    </source>
</evidence>
<organism evidence="1 2">
    <name type="scientific">Dermabacter vaginalis</name>
    <dbReference type="NCBI Taxonomy" id="1630135"/>
    <lineage>
        <taxon>Bacteria</taxon>
        <taxon>Bacillati</taxon>
        <taxon>Actinomycetota</taxon>
        <taxon>Actinomycetes</taxon>
        <taxon>Micrococcales</taxon>
        <taxon>Dermabacteraceae</taxon>
        <taxon>Dermabacter</taxon>
    </lineage>
</organism>
<name>A0A1B0ZFF4_9MICO</name>